<gene>
    <name evidence="5" type="ORF">IQ276_12015</name>
</gene>
<evidence type="ECO:0000313" key="6">
    <source>
        <dbReference type="Proteomes" id="UP000622533"/>
    </source>
</evidence>
<keyword evidence="4" id="KW-0472">Membrane</keyword>
<organism evidence="5 6">
    <name type="scientific">Desmonostoc muscorum LEGE 12446</name>
    <dbReference type="NCBI Taxonomy" id="1828758"/>
    <lineage>
        <taxon>Bacteria</taxon>
        <taxon>Bacillati</taxon>
        <taxon>Cyanobacteriota</taxon>
        <taxon>Cyanophyceae</taxon>
        <taxon>Nostocales</taxon>
        <taxon>Nostocaceae</taxon>
        <taxon>Desmonostoc</taxon>
    </lineage>
</organism>
<dbReference type="PANTHER" id="PTHR48182">
    <property type="entry name" value="PROTEIN SERAC1"/>
    <property type="match status" value="1"/>
</dbReference>
<proteinExistence type="predicted"/>
<dbReference type="InterPro" id="IPR029058">
    <property type="entry name" value="AB_hydrolase_fold"/>
</dbReference>
<comment type="caution">
    <text evidence="5">The sequence shown here is derived from an EMBL/GenBank/DDBJ whole genome shotgun (WGS) entry which is preliminary data.</text>
</comment>
<evidence type="ECO:0000256" key="2">
    <source>
        <dbReference type="ARBA" id="ARBA00004370"/>
    </source>
</evidence>
<evidence type="ECO:0000256" key="1">
    <source>
        <dbReference type="ARBA" id="ARBA00004240"/>
    </source>
</evidence>
<keyword evidence="6" id="KW-1185">Reference proteome</keyword>
<accession>A0A8J6ZM20</accession>
<dbReference type="EMBL" id="JADEXS010000132">
    <property type="protein sequence ID" value="MBE9023127.1"/>
    <property type="molecule type" value="Genomic_DNA"/>
</dbReference>
<dbReference type="GO" id="GO:0016020">
    <property type="term" value="C:membrane"/>
    <property type="evidence" value="ECO:0007669"/>
    <property type="project" value="UniProtKB-SubCell"/>
</dbReference>
<dbReference type="InterPro" id="IPR052374">
    <property type="entry name" value="SERAC1"/>
</dbReference>
<sequence>MGHYRETWHPKGKRNDDDFWPAWLGRDLPNVGIWSLGYEVEPFAWRGNTMPLVDRATNSLALLDTYDIGDRPLIFITHSMGGLLVKQMLRHANDFGTPRWKAIVQQTKGIVFLSTPHSGSDLANWIKYIGGLLRTTVSVDELKAHDSRLRELNLLYRNHEHLSEIPMEVYCEKYQTNGILVVNETSGDPGIRGVIPIPMDENHISICRPESDKKPIYTRVKRFIRDNLNTPLKPIQLEPKSNEIEKITIDQRSGGVYFGTGSVHLNGDVVGGNQEKLDNK</sequence>
<name>A0A8J6ZM20_DESMC</name>
<dbReference type="PANTHER" id="PTHR48182:SF2">
    <property type="entry name" value="PROTEIN SERAC1"/>
    <property type="match status" value="1"/>
</dbReference>
<comment type="subcellular location">
    <subcellularLocation>
        <location evidence="1">Endoplasmic reticulum</location>
    </subcellularLocation>
    <subcellularLocation>
        <location evidence="2">Membrane</location>
    </subcellularLocation>
</comment>
<reference evidence="5" key="1">
    <citation type="submission" date="2020-10" db="EMBL/GenBank/DDBJ databases">
        <authorList>
            <person name="Castelo-Branco R."/>
            <person name="Eusebio N."/>
            <person name="Adriana R."/>
            <person name="Vieira A."/>
            <person name="Brugerolle De Fraissinette N."/>
            <person name="Rezende De Castro R."/>
            <person name="Schneider M.P."/>
            <person name="Vasconcelos V."/>
            <person name="Leao P.N."/>
        </authorList>
    </citation>
    <scope>NUCLEOTIDE SEQUENCE</scope>
    <source>
        <strain evidence="5">LEGE 12446</strain>
    </source>
</reference>
<evidence type="ECO:0000313" key="5">
    <source>
        <dbReference type="EMBL" id="MBE9023127.1"/>
    </source>
</evidence>
<dbReference type="SUPFAM" id="SSF53474">
    <property type="entry name" value="alpha/beta-Hydrolases"/>
    <property type="match status" value="1"/>
</dbReference>
<dbReference type="AlphaFoldDB" id="A0A8J6ZM20"/>
<evidence type="ECO:0000256" key="4">
    <source>
        <dbReference type="ARBA" id="ARBA00023136"/>
    </source>
</evidence>
<evidence type="ECO:0000256" key="3">
    <source>
        <dbReference type="ARBA" id="ARBA00022824"/>
    </source>
</evidence>
<keyword evidence="3" id="KW-0256">Endoplasmic reticulum</keyword>
<dbReference type="Gene3D" id="3.40.50.1820">
    <property type="entry name" value="alpha/beta hydrolase"/>
    <property type="match status" value="1"/>
</dbReference>
<dbReference type="Proteomes" id="UP000622533">
    <property type="component" value="Unassembled WGS sequence"/>
</dbReference>
<protein>
    <recommendedName>
        <fullName evidence="7">Alpha/beta hydrolase</fullName>
    </recommendedName>
</protein>
<evidence type="ECO:0008006" key="7">
    <source>
        <dbReference type="Google" id="ProtNLM"/>
    </source>
</evidence>